<dbReference type="EMBL" id="MGEQ01000009">
    <property type="protein sequence ID" value="OGL86479.1"/>
    <property type="molecule type" value="Genomic_DNA"/>
</dbReference>
<sequence>MNIPVDIFRTHPDALLPEYKSPGACAFDLAPIEDATIEPGQIVRLKTGLVICVPVGYTLLIAARSSLPKKFGLCVPQGFGIVDQDFCGPEDELLLQLLNFTKEPVMVKTGDRLAQGMFVPIMKCDFNEVQNLAHQSRGGFGSTG</sequence>
<dbReference type="InterPro" id="IPR036157">
    <property type="entry name" value="dUTPase-like_sf"/>
</dbReference>
<reference evidence="7 8" key="1">
    <citation type="journal article" date="2016" name="Nat. Commun.">
        <title>Thousands of microbial genomes shed light on interconnected biogeochemical processes in an aquifer system.</title>
        <authorList>
            <person name="Anantharaman K."/>
            <person name="Brown C.T."/>
            <person name="Hug L.A."/>
            <person name="Sharon I."/>
            <person name="Castelle C.J."/>
            <person name="Probst A.J."/>
            <person name="Thomas B.C."/>
            <person name="Singh A."/>
            <person name="Wilkins M.J."/>
            <person name="Karaoz U."/>
            <person name="Brodie E.L."/>
            <person name="Williams K.H."/>
            <person name="Hubbard S.S."/>
            <person name="Banfield J.F."/>
        </authorList>
    </citation>
    <scope>NUCLEOTIDE SEQUENCE [LARGE SCALE GENOMIC DNA]</scope>
</reference>
<name>A0A1F7V7L3_9BACT</name>
<dbReference type="EC" id="3.6.1.23" evidence="2"/>
<dbReference type="GO" id="GO:0006226">
    <property type="term" value="P:dUMP biosynthetic process"/>
    <property type="evidence" value="ECO:0007669"/>
    <property type="project" value="InterPro"/>
</dbReference>
<dbReference type="GO" id="GO:0000287">
    <property type="term" value="F:magnesium ion binding"/>
    <property type="evidence" value="ECO:0007669"/>
    <property type="project" value="InterPro"/>
</dbReference>
<feature type="domain" description="dUTPase-like" evidence="6">
    <location>
        <begin position="16"/>
        <end position="144"/>
    </location>
</feature>
<evidence type="ECO:0000259" key="6">
    <source>
        <dbReference type="Pfam" id="PF00692"/>
    </source>
</evidence>
<dbReference type="PANTHER" id="PTHR11241">
    <property type="entry name" value="DEOXYURIDINE 5'-TRIPHOSPHATE NUCLEOTIDOHYDROLASE"/>
    <property type="match status" value="1"/>
</dbReference>
<evidence type="ECO:0000256" key="4">
    <source>
        <dbReference type="ARBA" id="ARBA00023080"/>
    </source>
</evidence>
<dbReference type="AlphaFoldDB" id="A0A1F7V7L3"/>
<accession>A0A1F7V7L3</accession>
<comment type="caution">
    <text evidence="7">The sequence shown here is derived from an EMBL/GenBank/DDBJ whole genome shotgun (WGS) entry which is preliminary data.</text>
</comment>
<dbReference type="SUPFAM" id="SSF51283">
    <property type="entry name" value="dUTPase-like"/>
    <property type="match status" value="1"/>
</dbReference>
<dbReference type="InterPro" id="IPR033704">
    <property type="entry name" value="dUTPase_trimeric"/>
</dbReference>
<evidence type="ECO:0000256" key="3">
    <source>
        <dbReference type="ARBA" id="ARBA00022801"/>
    </source>
</evidence>
<evidence type="ECO:0000313" key="7">
    <source>
        <dbReference type="EMBL" id="OGL86479.1"/>
    </source>
</evidence>
<comment type="similarity">
    <text evidence="1">Belongs to the dUTPase family.</text>
</comment>
<dbReference type="PANTHER" id="PTHR11241:SF0">
    <property type="entry name" value="DEOXYURIDINE 5'-TRIPHOSPHATE NUCLEOTIDOHYDROLASE"/>
    <property type="match status" value="1"/>
</dbReference>
<dbReference type="Pfam" id="PF00692">
    <property type="entry name" value="dUTPase"/>
    <property type="match status" value="1"/>
</dbReference>
<dbReference type="Proteomes" id="UP000176593">
    <property type="component" value="Unassembled WGS sequence"/>
</dbReference>
<gene>
    <name evidence="7" type="ORF">A3I41_04265</name>
</gene>
<dbReference type="CDD" id="cd07557">
    <property type="entry name" value="trimeric_dUTPase"/>
    <property type="match status" value="1"/>
</dbReference>
<organism evidence="7 8">
    <name type="scientific">Candidatus Uhrbacteria bacterium RIFCSPLOWO2_02_FULL_48_18</name>
    <dbReference type="NCBI Taxonomy" id="1802408"/>
    <lineage>
        <taxon>Bacteria</taxon>
        <taxon>Candidatus Uhriibacteriota</taxon>
    </lineage>
</organism>
<evidence type="ECO:0000256" key="2">
    <source>
        <dbReference type="ARBA" id="ARBA00012379"/>
    </source>
</evidence>
<protein>
    <recommendedName>
        <fullName evidence="2">dUTP diphosphatase</fullName>
        <ecNumber evidence="2">3.6.1.23</ecNumber>
    </recommendedName>
</protein>
<comment type="catalytic activity">
    <reaction evidence="5">
        <text>dUTP + H2O = dUMP + diphosphate + H(+)</text>
        <dbReference type="Rhea" id="RHEA:10248"/>
        <dbReference type="ChEBI" id="CHEBI:15377"/>
        <dbReference type="ChEBI" id="CHEBI:15378"/>
        <dbReference type="ChEBI" id="CHEBI:33019"/>
        <dbReference type="ChEBI" id="CHEBI:61555"/>
        <dbReference type="ChEBI" id="CHEBI:246422"/>
        <dbReference type="EC" id="3.6.1.23"/>
    </reaction>
</comment>
<dbReference type="NCBIfam" id="TIGR00576">
    <property type="entry name" value="dut"/>
    <property type="match status" value="1"/>
</dbReference>
<dbReference type="GO" id="GO:0004170">
    <property type="term" value="F:dUTP diphosphatase activity"/>
    <property type="evidence" value="ECO:0007669"/>
    <property type="project" value="UniProtKB-EC"/>
</dbReference>
<evidence type="ECO:0000256" key="1">
    <source>
        <dbReference type="ARBA" id="ARBA00006581"/>
    </source>
</evidence>
<keyword evidence="3" id="KW-0378">Hydrolase</keyword>
<keyword evidence="4" id="KW-0546">Nucleotide metabolism</keyword>
<dbReference type="InterPro" id="IPR029054">
    <property type="entry name" value="dUTPase-like"/>
</dbReference>
<evidence type="ECO:0000313" key="8">
    <source>
        <dbReference type="Proteomes" id="UP000176593"/>
    </source>
</evidence>
<dbReference type="GO" id="GO:0046081">
    <property type="term" value="P:dUTP catabolic process"/>
    <property type="evidence" value="ECO:0007669"/>
    <property type="project" value="InterPro"/>
</dbReference>
<dbReference type="InterPro" id="IPR008181">
    <property type="entry name" value="dUTPase"/>
</dbReference>
<proteinExistence type="inferred from homology"/>
<evidence type="ECO:0000256" key="5">
    <source>
        <dbReference type="ARBA" id="ARBA00047686"/>
    </source>
</evidence>
<dbReference type="Gene3D" id="2.70.40.10">
    <property type="match status" value="1"/>
</dbReference>